<organism evidence="11 12">
    <name type="scientific">Psychrobacter urativorans</name>
    <dbReference type="NCBI Taxonomy" id="45610"/>
    <lineage>
        <taxon>Bacteria</taxon>
        <taxon>Pseudomonadati</taxon>
        <taxon>Pseudomonadota</taxon>
        <taxon>Gammaproteobacteria</taxon>
        <taxon>Moraxellales</taxon>
        <taxon>Moraxellaceae</taxon>
        <taxon>Psychrobacter</taxon>
    </lineage>
</organism>
<keyword evidence="5 9" id="KW-0547">Nucleotide-binding</keyword>
<keyword evidence="2 9" id="KW-0963">Cytoplasm</keyword>
<dbReference type="GO" id="GO:0006083">
    <property type="term" value="P:acetate metabolic process"/>
    <property type="evidence" value="ECO:0007669"/>
    <property type="project" value="TreeGrafter"/>
</dbReference>
<evidence type="ECO:0000256" key="6">
    <source>
        <dbReference type="ARBA" id="ARBA00022777"/>
    </source>
</evidence>
<reference evidence="11 12" key="1">
    <citation type="submission" date="2015-09" db="EMBL/GenBank/DDBJ databases">
        <title>Complete genome of Psychrobacter urativorans R10.10B.</title>
        <authorList>
            <person name="See-Too W.S."/>
            <person name="Chan K.G."/>
        </authorList>
    </citation>
    <scope>NUCLEOTIDE SEQUENCE [LARGE SCALE GENOMIC DNA]</scope>
    <source>
        <strain evidence="11 12">R10.10B</strain>
    </source>
</reference>
<feature type="binding site" evidence="9">
    <location>
        <begin position="293"/>
        <end position="295"/>
    </location>
    <ligand>
        <name>ATP</name>
        <dbReference type="ChEBI" id="CHEBI:30616"/>
    </ligand>
</feature>
<proteinExistence type="inferred from homology"/>
<sequence>MSDSVSNTTFSDRNSGKSDLINPTLVLNCGSSSIKYALISEDESTRITGLAENLGLDTARIKHTTLNGEKLEITIPGGRHELALQKILALLEQYHFVAVGHRVVHGGREYSKAVRVDAHVLEEVKRLKILAPLHNPANALGIEAVQAIYPDIPQVVVFDTAFHQTMPAVAYRYPIPKALYEEEKIRRYGFHGTSHAYVSERASHITTAKGPHGWLTAHLGNGCSAAAVYDGKSLDTSMGLTPLEGLMMGTRSGDVDPGLHIHLKRLLGMSLEEINDMLNNDSGLLGISGLSNDLRTIEQAANEGHVDAQLAIEIFCYRAGKYLASLSCALPEFTGIVFTGGIGENSVTTRARILDVMRHFGIKFSEDKNKSLFGGGEGSFHDEDSSIELWVIPTDEECQIAKETRQTLGF</sequence>
<feature type="binding site" evidence="9">
    <location>
        <position position="102"/>
    </location>
    <ligand>
        <name>substrate</name>
    </ligand>
</feature>
<dbReference type="GO" id="GO:0000287">
    <property type="term" value="F:magnesium ion binding"/>
    <property type="evidence" value="ECO:0007669"/>
    <property type="project" value="UniProtKB-UniRule"/>
</dbReference>
<dbReference type="KEGG" id="pur:AOC03_07525"/>
<comment type="catalytic activity">
    <reaction evidence="9">
        <text>acetate + ATP = acetyl phosphate + ADP</text>
        <dbReference type="Rhea" id="RHEA:11352"/>
        <dbReference type="ChEBI" id="CHEBI:22191"/>
        <dbReference type="ChEBI" id="CHEBI:30089"/>
        <dbReference type="ChEBI" id="CHEBI:30616"/>
        <dbReference type="ChEBI" id="CHEBI:456216"/>
        <dbReference type="EC" id="2.7.2.1"/>
    </reaction>
</comment>
<evidence type="ECO:0000256" key="3">
    <source>
        <dbReference type="ARBA" id="ARBA00022679"/>
    </source>
</evidence>
<evidence type="ECO:0000256" key="7">
    <source>
        <dbReference type="ARBA" id="ARBA00022840"/>
    </source>
</evidence>
<dbReference type="PRINTS" id="PR00471">
    <property type="entry name" value="ACETATEKNASE"/>
</dbReference>
<dbReference type="PIRSF" id="PIRSF000722">
    <property type="entry name" value="Acetate_prop_kin"/>
    <property type="match status" value="1"/>
</dbReference>
<dbReference type="GO" id="GO:0005829">
    <property type="term" value="C:cytosol"/>
    <property type="evidence" value="ECO:0007669"/>
    <property type="project" value="TreeGrafter"/>
</dbReference>
<dbReference type="OrthoDB" id="9802453at2"/>
<dbReference type="Proteomes" id="UP000059847">
    <property type="component" value="Chromosome"/>
</dbReference>
<dbReference type="Pfam" id="PF00871">
    <property type="entry name" value="Acetate_kinase"/>
    <property type="match status" value="1"/>
</dbReference>
<dbReference type="InterPro" id="IPR004372">
    <property type="entry name" value="Ac/propionate_kinase"/>
</dbReference>
<protein>
    <recommendedName>
        <fullName evidence="9">Acetate kinase</fullName>
        <ecNumber evidence="9">2.7.2.1</ecNumber>
    </recommendedName>
    <alternativeName>
        <fullName evidence="9">Acetokinase</fullName>
    </alternativeName>
</protein>
<comment type="subunit">
    <text evidence="9">Homodimer.</text>
</comment>
<dbReference type="SUPFAM" id="SSF53067">
    <property type="entry name" value="Actin-like ATPase domain"/>
    <property type="match status" value="2"/>
</dbReference>
<feature type="binding site" evidence="9">
    <location>
        <begin position="218"/>
        <end position="222"/>
    </location>
    <ligand>
        <name>ATP</name>
        <dbReference type="ChEBI" id="CHEBI:30616"/>
    </ligand>
</feature>
<dbReference type="PANTHER" id="PTHR21060:SF21">
    <property type="entry name" value="ACETATE KINASE"/>
    <property type="match status" value="1"/>
</dbReference>
<dbReference type="GO" id="GO:0005524">
    <property type="term" value="F:ATP binding"/>
    <property type="evidence" value="ECO:0007669"/>
    <property type="project" value="UniProtKB-KW"/>
</dbReference>
<evidence type="ECO:0000256" key="5">
    <source>
        <dbReference type="ARBA" id="ARBA00022741"/>
    </source>
</evidence>
<feature type="site" description="Transition state stabilizer" evidence="9">
    <location>
        <position position="251"/>
    </location>
</feature>
<name>A0A0M4T817_9GAMM</name>
<dbReference type="RefSeq" id="WP_062534735.1">
    <property type="nucleotide sequence ID" value="NZ_CP012678.1"/>
</dbReference>
<dbReference type="Gene3D" id="3.30.420.40">
    <property type="match status" value="2"/>
</dbReference>
<evidence type="ECO:0000256" key="8">
    <source>
        <dbReference type="ARBA" id="ARBA00022842"/>
    </source>
</evidence>
<dbReference type="InterPro" id="IPR023865">
    <property type="entry name" value="Aliphatic_acid_kinase_CS"/>
</dbReference>
<dbReference type="InterPro" id="IPR043129">
    <property type="entry name" value="ATPase_NBD"/>
</dbReference>
<feature type="binding site" evidence="9">
    <location>
        <position position="28"/>
    </location>
    <ligand>
        <name>Mg(2+)</name>
        <dbReference type="ChEBI" id="CHEBI:18420"/>
    </ligand>
</feature>
<evidence type="ECO:0000256" key="1">
    <source>
        <dbReference type="ARBA" id="ARBA00008748"/>
    </source>
</evidence>
<feature type="site" description="Transition state stabilizer" evidence="9">
    <location>
        <position position="191"/>
    </location>
</feature>
<comment type="pathway">
    <text evidence="9">Metabolic intermediate biosynthesis; acetyl-CoA biosynthesis; acetyl-CoA from acetate: step 1/2.</text>
</comment>
<dbReference type="AlphaFoldDB" id="A0A0M4T817"/>
<feature type="binding site" evidence="9">
    <location>
        <position position="35"/>
    </location>
    <ligand>
        <name>ATP</name>
        <dbReference type="ChEBI" id="CHEBI:30616"/>
    </ligand>
</feature>
<evidence type="ECO:0000256" key="2">
    <source>
        <dbReference type="ARBA" id="ARBA00022490"/>
    </source>
</evidence>
<dbReference type="GO" id="GO:0006085">
    <property type="term" value="P:acetyl-CoA biosynthetic process"/>
    <property type="evidence" value="ECO:0007669"/>
    <property type="project" value="UniProtKB-UniRule"/>
</dbReference>
<keyword evidence="4 9" id="KW-0479">Metal-binding</keyword>
<comment type="cofactor">
    <cofactor evidence="9">
        <name>Mg(2+)</name>
        <dbReference type="ChEBI" id="CHEBI:18420"/>
    </cofactor>
    <cofactor evidence="9">
        <name>Mn(2+)</name>
        <dbReference type="ChEBI" id="CHEBI:29035"/>
    </cofactor>
    <text evidence="9">Mg(2+). Can also accept Mn(2+).</text>
</comment>
<keyword evidence="6 9" id="KW-0418">Kinase</keyword>
<keyword evidence="12" id="KW-1185">Reference proteome</keyword>
<gene>
    <name evidence="9" type="primary">ackA</name>
    <name evidence="11" type="ORF">AOC03_07525</name>
</gene>
<comment type="function">
    <text evidence="9">Catalyzes the formation of acetyl phosphate from acetate and ATP. Can also catalyze the reverse reaction.</text>
</comment>
<evidence type="ECO:0000256" key="4">
    <source>
        <dbReference type="ARBA" id="ARBA00022723"/>
    </source>
</evidence>
<keyword evidence="8 9" id="KW-0460">Magnesium</keyword>
<dbReference type="EC" id="2.7.2.1" evidence="9"/>
<keyword evidence="7 9" id="KW-0067">ATP-binding</keyword>
<dbReference type="HAMAP" id="MF_00020">
    <property type="entry name" value="Acetate_kinase"/>
    <property type="match status" value="1"/>
</dbReference>
<dbReference type="PANTHER" id="PTHR21060">
    <property type="entry name" value="ACETATE KINASE"/>
    <property type="match status" value="1"/>
</dbReference>
<evidence type="ECO:0000256" key="10">
    <source>
        <dbReference type="RuleBase" id="RU003835"/>
    </source>
</evidence>
<keyword evidence="3 9" id="KW-0808">Transferase</keyword>
<dbReference type="GO" id="GO:0008776">
    <property type="term" value="F:acetate kinase activity"/>
    <property type="evidence" value="ECO:0007669"/>
    <property type="project" value="UniProtKB-UniRule"/>
</dbReference>
<dbReference type="UniPathway" id="UPA00340">
    <property type="reaction ID" value="UER00458"/>
</dbReference>
<dbReference type="EMBL" id="CP012678">
    <property type="protein sequence ID" value="ALF59909.1"/>
    <property type="molecule type" value="Genomic_DNA"/>
</dbReference>
<accession>A0A0M4T817</accession>
<dbReference type="PROSITE" id="PS01075">
    <property type="entry name" value="ACETATE_KINASE_1"/>
    <property type="match status" value="1"/>
</dbReference>
<dbReference type="CDD" id="cd24010">
    <property type="entry name" value="ASKHA_NBD_AcK_PK"/>
    <property type="match status" value="1"/>
</dbReference>
<feature type="binding site" evidence="9">
    <location>
        <position position="396"/>
    </location>
    <ligand>
        <name>Mg(2+)</name>
        <dbReference type="ChEBI" id="CHEBI:18420"/>
    </ligand>
</feature>
<evidence type="ECO:0000313" key="12">
    <source>
        <dbReference type="Proteomes" id="UP000059847"/>
    </source>
</evidence>
<feature type="binding site" evidence="9">
    <location>
        <begin position="341"/>
        <end position="345"/>
    </location>
    <ligand>
        <name>ATP</name>
        <dbReference type="ChEBI" id="CHEBI:30616"/>
    </ligand>
</feature>
<dbReference type="NCBIfam" id="TIGR00016">
    <property type="entry name" value="ackA"/>
    <property type="match status" value="1"/>
</dbReference>
<dbReference type="InterPro" id="IPR000890">
    <property type="entry name" value="Aliphatic_acid_kin_short-chain"/>
</dbReference>
<comment type="similarity">
    <text evidence="1 9 10">Belongs to the acetokinase family.</text>
</comment>
<feature type="active site" description="Proton donor/acceptor" evidence="9">
    <location>
        <position position="159"/>
    </location>
</feature>
<dbReference type="STRING" id="45610.AOC03_07525"/>
<comment type="subcellular location">
    <subcellularLocation>
        <location evidence="9">Cytoplasm</location>
    </subcellularLocation>
</comment>
<evidence type="ECO:0000256" key="9">
    <source>
        <dbReference type="HAMAP-Rule" id="MF_00020"/>
    </source>
</evidence>
<evidence type="ECO:0000313" key="11">
    <source>
        <dbReference type="EMBL" id="ALF59909.1"/>
    </source>
</evidence>